<evidence type="ECO:0000256" key="5">
    <source>
        <dbReference type="ARBA" id="ARBA00022692"/>
    </source>
</evidence>
<accession>A0A1Q6R1X4</accession>
<dbReference type="Proteomes" id="UP000186777">
    <property type="component" value="Unassembled WGS sequence"/>
</dbReference>
<comment type="caution">
    <text evidence="9">The sequence shown here is derived from an EMBL/GenBank/DDBJ whole genome shotgun (WGS) entry which is preliminary data.</text>
</comment>
<feature type="transmembrane region" description="Helical" evidence="8">
    <location>
        <begin position="230"/>
        <end position="248"/>
    </location>
</feature>
<dbReference type="InterPro" id="IPR038770">
    <property type="entry name" value="Na+/solute_symporter_sf"/>
</dbReference>
<dbReference type="PANTHER" id="PTHR36838">
    <property type="entry name" value="AUXIN EFFLUX CARRIER FAMILY PROTEIN"/>
    <property type="match status" value="1"/>
</dbReference>
<evidence type="ECO:0000256" key="4">
    <source>
        <dbReference type="ARBA" id="ARBA00022475"/>
    </source>
</evidence>
<sequence length="308" mass="33982">MLVVLSKALAFVLIILIGYICKRRGFFSPTDYQVVSKIVLNITLPCAVINSFAHFEMDYSLIAAVFLGLFGNLMMLFVSLMLTRGDTPATKIFYIFSLAGYNIGCFTLPFAQAFLTPFAVVGLCMFDVGNSIMCTGMTYALTASCIGYADGRKDKFSMKNITDKLLHSVPFVVYISMLLLSLAGFHFPKSVYTFTEIVGTGNPFLSMLMIGMMFEIKLDKKAMGYVKELFSVRYAISLLCAAAFLYLAPFKQEINYVIALAFMAPCTIIGPIFVEKLGANVQLASLFNSLTIITSVILFTAFFIIING</sequence>
<evidence type="ECO:0000313" key="9">
    <source>
        <dbReference type="EMBL" id="OLA36371.1"/>
    </source>
</evidence>
<comment type="subcellular location">
    <subcellularLocation>
        <location evidence="1">Cell membrane</location>
        <topology evidence="1">Multi-pass membrane protein</topology>
    </subcellularLocation>
</comment>
<dbReference type="EMBL" id="MNTG01000046">
    <property type="protein sequence ID" value="OLA36371.1"/>
    <property type="molecule type" value="Genomic_DNA"/>
</dbReference>
<evidence type="ECO:0000256" key="8">
    <source>
        <dbReference type="SAM" id="Phobius"/>
    </source>
</evidence>
<feature type="transmembrane region" description="Helical" evidence="8">
    <location>
        <begin position="59"/>
        <end position="80"/>
    </location>
</feature>
<keyword evidence="4" id="KW-1003">Cell membrane</keyword>
<evidence type="ECO:0000313" key="10">
    <source>
        <dbReference type="Proteomes" id="UP000186777"/>
    </source>
</evidence>
<keyword evidence="3" id="KW-0813">Transport</keyword>
<evidence type="ECO:0000256" key="6">
    <source>
        <dbReference type="ARBA" id="ARBA00022989"/>
    </source>
</evidence>
<proteinExistence type="inferred from homology"/>
<dbReference type="RefSeq" id="WP_303680488.1">
    <property type="nucleotide sequence ID" value="NZ_DAWEIQ010000004.1"/>
</dbReference>
<evidence type="ECO:0000256" key="3">
    <source>
        <dbReference type="ARBA" id="ARBA00022448"/>
    </source>
</evidence>
<reference evidence="9 10" key="1">
    <citation type="journal article" date="2016" name="Nat. Biotechnol.">
        <title>Measurement of bacterial replication rates in microbial communities.</title>
        <authorList>
            <person name="Brown C.T."/>
            <person name="Olm M.R."/>
            <person name="Thomas B.C."/>
            <person name="Banfield J.F."/>
        </authorList>
    </citation>
    <scope>NUCLEOTIDE SEQUENCE [LARGE SCALE GENOMIC DNA]</scope>
    <source>
        <strain evidence="9">46_33</strain>
    </source>
</reference>
<keyword evidence="5 8" id="KW-0812">Transmembrane</keyword>
<dbReference type="AlphaFoldDB" id="A0A1Q6R1X4"/>
<dbReference type="GO" id="GO:0005886">
    <property type="term" value="C:plasma membrane"/>
    <property type="evidence" value="ECO:0007669"/>
    <property type="project" value="UniProtKB-SubCell"/>
</dbReference>
<dbReference type="GO" id="GO:0055085">
    <property type="term" value="P:transmembrane transport"/>
    <property type="evidence" value="ECO:0007669"/>
    <property type="project" value="InterPro"/>
</dbReference>
<dbReference type="Pfam" id="PF03547">
    <property type="entry name" value="Mem_trans"/>
    <property type="match status" value="1"/>
</dbReference>
<feature type="transmembrane region" description="Helical" evidence="8">
    <location>
        <begin position="165"/>
        <end position="185"/>
    </location>
</feature>
<feature type="transmembrane region" description="Helical" evidence="8">
    <location>
        <begin position="6"/>
        <end position="22"/>
    </location>
</feature>
<keyword evidence="7 8" id="KW-0472">Membrane</keyword>
<feature type="transmembrane region" description="Helical" evidence="8">
    <location>
        <begin position="197"/>
        <end position="218"/>
    </location>
</feature>
<organism evidence="9 10">
    <name type="scientific">Phascolarctobacterium succinatutens</name>
    <dbReference type="NCBI Taxonomy" id="626940"/>
    <lineage>
        <taxon>Bacteria</taxon>
        <taxon>Bacillati</taxon>
        <taxon>Bacillota</taxon>
        <taxon>Negativicutes</taxon>
        <taxon>Acidaminococcales</taxon>
        <taxon>Acidaminococcaceae</taxon>
        <taxon>Phascolarctobacterium</taxon>
    </lineage>
</organism>
<feature type="transmembrane region" description="Helical" evidence="8">
    <location>
        <begin position="118"/>
        <end position="144"/>
    </location>
</feature>
<feature type="transmembrane region" description="Helical" evidence="8">
    <location>
        <begin position="254"/>
        <end position="274"/>
    </location>
</feature>
<feature type="transmembrane region" description="Helical" evidence="8">
    <location>
        <begin position="286"/>
        <end position="306"/>
    </location>
</feature>
<dbReference type="Gene3D" id="1.20.1530.20">
    <property type="match status" value="1"/>
</dbReference>
<dbReference type="PANTHER" id="PTHR36838:SF3">
    <property type="entry name" value="TRANSPORTER AUXIN EFFLUX CARRIER EC FAMILY"/>
    <property type="match status" value="1"/>
</dbReference>
<evidence type="ECO:0000256" key="7">
    <source>
        <dbReference type="ARBA" id="ARBA00023136"/>
    </source>
</evidence>
<keyword evidence="6 8" id="KW-1133">Transmembrane helix</keyword>
<feature type="transmembrane region" description="Helical" evidence="8">
    <location>
        <begin position="92"/>
        <end position="112"/>
    </location>
</feature>
<evidence type="ECO:0000256" key="1">
    <source>
        <dbReference type="ARBA" id="ARBA00004651"/>
    </source>
</evidence>
<comment type="similarity">
    <text evidence="2">Belongs to the auxin efflux carrier (TC 2.A.69) family.</text>
</comment>
<dbReference type="InterPro" id="IPR004776">
    <property type="entry name" value="Mem_transp_PIN-like"/>
</dbReference>
<dbReference type="STRING" id="626940.BHW43_10435"/>
<protein>
    <submittedName>
        <fullName evidence="9">Uncharacterized protein</fullName>
    </submittedName>
</protein>
<gene>
    <name evidence="9" type="ORF">BHW43_10435</name>
</gene>
<name>A0A1Q6R1X4_9FIRM</name>
<evidence type="ECO:0000256" key="2">
    <source>
        <dbReference type="ARBA" id="ARBA00010145"/>
    </source>
</evidence>